<keyword evidence="2" id="KW-1185">Reference proteome</keyword>
<protein>
    <submittedName>
        <fullName evidence="1">Uncharacterized protein</fullName>
    </submittedName>
</protein>
<accession>A0A1M4W8J6</accession>
<dbReference type="AlphaFoldDB" id="A0A1M4W8J6"/>
<proteinExistence type="predicted"/>
<evidence type="ECO:0000313" key="2">
    <source>
        <dbReference type="Proteomes" id="UP000184147"/>
    </source>
</evidence>
<gene>
    <name evidence="1" type="ORF">SAMN05444377_101212</name>
</gene>
<dbReference type="Proteomes" id="UP000184147">
    <property type="component" value="Unassembled WGS sequence"/>
</dbReference>
<name>A0A1M4W8J6_9FLAO</name>
<dbReference type="STRING" id="1124188.SAMN05444377_101212"/>
<reference evidence="1 2" key="1">
    <citation type="submission" date="2016-11" db="EMBL/GenBank/DDBJ databases">
        <authorList>
            <person name="Jaros S."/>
            <person name="Januszkiewicz K."/>
            <person name="Wedrychowicz H."/>
        </authorList>
    </citation>
    <scope>NUCLEOTIDE SEQUENCE [LARGE SCALE GENOMIC DNA]</scope>
    <source>
        <strain evidence="1 2">DSM 25660</strain>
    </source>
</reference>
<sequence length="46" mass="5326">MGLTRPYDLWGIRLYAARLGFSHNTYSLRLPSGGFFCTFKKEINNI</sequence>
<dbReference type="EMBL" id="FQVQ01000001">
    <property type="protein sequence ID" value="SHE77529.1"/>
    <property type="molecule type" value="Genomic_DNA"/>
</dbReference>
<evidence type="ECO:0000313" key="1">
    <source>
        <dbReference type="EMBL" id="SHE77529.1"/>
    </source>
</evidence>
<organism evidence="1 2">
    <name type="scientific">Flavobacterium fontis</name>
    <dbReference type="NCBI Taxonomy" id="1124188"/>
    <lineage>
        <taxon>Bacteria</taxon>
        <taxon>Pseudomonadati</taxon>
        <taxon>Bacteroidota</taxon>
        <taxon>Flavobacteriia</taxon>
        <taxon>Flavobacteriales</taxon>
        <taxon>Flavobacteriaceae</taxon>
        <taxon>Flavobacterium</taxon>
    </lineage>
</organism>